<evidence type="ECO:0000256" key="1">
    <source>
        <dbReference type="SAM" id="MobiDB-lite"/>
    </source>
</evidence>
<gene>
    <name evidence="2" type="ORF">H920_10959</name>
</gene>
<organism evidence="2 3">
    <name type="scientific">Fukomys damarensis</name>
    <name type="common">Damaraland mole rat</name>
    <name type="synonym">Cryptomys damarensis</name>
    <dbReference type="NCBI Taxonomy" id="885580"/>
    <lineage>
        <taxon>Eukaryota</taxon>
        <taxon>Metazoa</taxon>
        <taxon>Chordata</taxon>
        <taxon>Craniata</taxon>
        <taxon>Vertebrata</taxon>
        <taxon>Euteleostomi</taxon>
        <taxon>Mammalia</taxon>
        <taxon>Eutheria</taxon>
        <taxon>Euarchontoglires</taxon>
        <taxon>Glires</taxon>
        <taxon>Rodentia</taxon>
        <taxon>Hystricomorpha</taxon>
        <taxon>Bathyergidae</taxon>
        <taxon>Fukomys</taxon>
    </lineage>
</organism>
<name>A0A091DAY1_FUKDA</name>
<accession>A0A091DAY1</accession>
<dbReference type="EMBL" id="KN122875">
    <property type="protein sequence ID" value="KFO27643.1"/>
    <property type="molecule type" value="Genomic_DNA"/>
</dbReference>
<evidence type="ECO:0000313" key="2">
    <source>
        <dbReference type="EMBL" id="KFO27643.1"/>
    </source>
</evidence>
<keyword evidence="3" id="KW-1185">Reference proteome</keyword>
<sequence>MEKYKGRFREESLGELKGKQLGSGEADKKLGEDGGNIVETMGWGMELEERNINVRAKGVPLATESQERTMSNGKAALKTRQMECVLKEQK</sequence>
<feature type="compositionally biased region" description="Basic and acidic residues" evidence="1">
    <location>
        <begin position="1"/>
        <end position="18"/>
    </location>
</feature>
<proteinExistence type="predicted"/>
<protein>
    <submittedName>
        <fullName evidence="2">Uncharacterized protein</fullName>
    </submittedName>
</protein>
<dbReference type="Proteomes" id="UP000028990">
    <property type="component" value="Unassembled WGS sequence"/>
</dbReference>
<feature type="region of interest" description="Disordered" evidence="1">
    <location>
        <begin position="1"/>
        <end position="35"/>
    </location>
</feature>
<evidence type="ECO:0000313" key="3">
    <source>
        <dbReference type="Proteomes" id="UP000028990"/>
    </source>
</evidence>
<dbReference type="AlphaFoldDB" id="A0A091DAY1"/>
<reference evidence="2 3" key="1">
    <citation type="submission" date="2013-11" db="EMBL/GenBank/DDBJ databases">
        <title>The Damaraland mole rat (Fukomys damarensis) genome and evolution of African mole rats.</title>
        <authorList>
            <person name="Gladyshev V.N."/>
            <person name="Fang X."/>
        </authorList>
    </citation>
    <scope>NUCLEOTIDE SEQUENCE [LARGE SCALE GENOMIC DNA]</scope>
    <source>
        <tissue evidence="2">Liver</tissue>
    </source>
</reference>